<keyword evidence="3" id="KW-1185">Reference proteome</keyword>
<feature type="transmembrane region" description="Helical" evidence="1">
    <location>
        <begin position="112"/>
        <end position="131"/>
    </location>
</feature>
<keyword evidence="1" id="KW-0812">Transmembrane</keyword>
<keyword evidence="1" id="KW-1133">Transmembrane helix</keyword>
<evidence type="ECO:0000313" key="4">
    <source>
        <dbReference type="WBParaSite" id="GPUH_0000739301-mRNA-1"/>
    </source>
</evidence>
<evidence type="ECO:0000256" key="1">
    <source>
        <dbReference type="SAM" id="Phobius"/>
    </source>
</evidence>
<evidence type="ECO:0000313" key="2">
    <source>
        <dbReference type="EMBL" id="VDK58148.1"/>
    </source>
</evidence>
<evidence type="ECO:0000313" key="3">
    <source>
        <dbReference type="Proteomes" id="UP000271098"/>
    </source>
</evidence>
<feature type="transmembrane region" description="Helical" evidence="1">
    <location>
        <begin position="6"/>
        <end position="25"/>
    </location>
</feature>
<organism evidence="4">
    <name type="scientific">Gongylonema pulchrum</name>
    <dbReference type="NCBI Taxonomy" id="637853"/>
    <lineage>
        <taxon>Eukaryota</taxon>
        <taxon>Metazoa</taxon>
        <taxon>Ecdysozoa</taxon>
        <taxon>Nematoda</taxon>
        <taxon>Chromadorea</taxon>
        <taxon>Rhabditida</taxon>
        <taxon>Spirurina</taxon>
        <taxon>Spiruromorpha</taxon>
        <taxon>Spiruroidea</taxon>
        <taxon>Gongylonematidae</taxon>
        <taxon>Gongylonema</taxon>
    </lineage>
</organism>
<sequence length="183" mass="20644">MTVGLFSGPAQILALYFALVALAYMESDAFRHQAPLLGSIPYLTLTFCTLNLTMPERRRYLTALWLLLEAVSFYVVCTNRSILQWASLIMTFSNAVYLLSFADCVRRAWNELAILLIAYFGLLVYYCFADLYYSIPIYVILVSLNLATVCITVGAAGAVYKFGSRKRIYSNQVNFISNVNFIS</sequence>
<protein>
    <submittedName>
        <fullName evidence="4">Transmembrane protein</fullName>
    </submittedName>
</protein>
<dbReference type="OrthoDB" id="5864807at2759"/>
<dbReference type="EMBL" id="UYRT01019008">
    <property type="protein sequence ID" value="VDK58148.1"/>
    <property type="molecule type" value="Genomic_DNA"/>
</dbReference>
<reference evidence="4" key="1">
    <citation type="submission" date="2016-06" db="UniProtKB">
        <authorList>
            <consortium name="WormBaseParasite"/>
        </authorList>
    </citation>
    <scope>IDENTIFICATION</scope>
</reference>
<dbReference type="AlphaFoldDB" id="A0A183DF93"/>
<accession>A0A183DF93</accession>
<dbReference type="WBParaSite" id="GPUH_0000739301-mRNA-1">
    <property type="protein sequence ID" value="GPUH_0000739301-mRNA-1"/>
    <property type="gene ID" value="GPUH_0000739301"/>
</dbReference>
<feature type="transmembrane region" description="Helical" evidence="1">
    <location>
        <begin position="82"/>
        <end position="100"/>
    </location>
</feature>
<gene>
    <name evidence="2" type="ORF">GPUH_LOCUS7384</name>
</gene>
<dbReference type="Proteomes" id="UP000271098">
    <property type="component" value="Unassembled WGS sequence"/>
</dbReference>
<reference evidence="2 3" key="2">
    <citation type="submission" date="2018-11" db="EMBL/GenBank/DDBJ databases">
        <authorList>
            <consortium name="Pathogen Informatics"/>
        </authorList>
    </citation>
    <scope>NUCLEOTIDE SEQUENCE [LARGE SCALE GENOMIC DNA]</scope>
</reference>
<proteinExistence type="predicted"/>
<feature type="transmembrane region" description="Helical" evidence="1">
    <location>
        <begin position="60"/>
        <end position="76"/>
    </location>
</feature>
<name>A0A183DF93_9BILA</name>
<keyword evidence="1" id="KW-0472">Membrane</keyword>
<feature type="transmembrane region" description="Helical" evidence="1">
    <location>
        <begin position="137"/>
        <end position="160"/>
    </location>
</feature>